<reference evidence="2" key="1">
    <citation type="journal article" date="2023" name="Insect Mol. Biol.">
        <title>Genome sequencing provides insights into the evolution of gene families encoding plant cell wall-degrading enzymes in longhorned beetles.</title>
        <authorList>
            <person name="Shin N.R."/>
            <person name="Okamura Y."/>
            <person name="Kirsch R."/>
            <person name="Pauchet Y."/>
        </authorList>
    </citation>
    <scope>NUCLEOTIDE SEQUENCE</scope>
    <source>
        <strain evidence="2">RBIC_L_NR</strain>
    </source>
</reference>
<comment type="caution">
    <text evidence="2">The sequence shown here is derived from an EMBL/GenBank/DDBJ whole genome shotgun (WGS) entry which is preliminary data.</text>
</comment>
<dbReference type="AlphaFoldDB" id="A0AAV8WUT6"/>
<feature type="domain" description="DUF5641" evidence="1">
    <location>
        <begin position="2"/>
        <end position="70"/>
    </location>
</feature>
<dbReference type="Proteomes" id="UP001162156">
    <property type="component" value="Unassembled WGS sequence"/>
</dbReference>
<evidence type="ECO:0000313" key="2">
    <source>
        <dbReference type="EMBL" id="KAJ8930007.1"/>
    </source>
</evidence>
<organism evidence="2 3">
    <name type="scientific">Rhamnusium bicolor</name>
    <dbReference type="NCBI Taxonomy" id="1586634"/>
    <lineage>
        <taxon>Eukaryota</taxon>
        <taxon>Metazoa</taxon>
        <taxon>Ecdysozoa</taxon>
        <taxon>Arthropoda</taxon>
        <taxon>Hexapoda</taxon>
        <taxon>Insecta</taxon>
        <taxon>Pterygota</taxon>
        <taxon>Neoptera</taxon>
        <taxon>Endopterygota</taxon>
        <taxon>Coleoptera</taxon>
        <taxon>Polyphaga</taxon>
        <taxon>Cucujiformia</taxon>
        <taxon>Chrysomeloidea</taxon>
        <taxon>Cerambycidae</taxon>
        <taxon>Lepturinae</taxon>
        <taxon>Rhagiini</taxon>
        <taxon>Rhamnusium</taxon>
    </lineage>
</organism>
<dbReference type="EMBL" id="JANEYF010004818">
    <property type="protein sequence ID" value="KAJ8930007.1"/>
    <property type="molecule type" value="Genomic_DNA"/>
</dbReference>
<evidence type="ECO:0000259" key="1">
    <source>
        <dbReference type="Pfam" id="PF18701"/>
    </source>
</evidence>
<name>A0AAV8WUT6_9CUCU</name>
<accession>A0AAV8WUT6</accession>
<gene>
    <name evidence="2" type="ORF">NQ314_017263</name>
</gene>
<keyword evidence="3" id="KW-1185">Reference proteome</keyword>
<evidence type="ECO:0000313" key="3">
    <source>
        <dbReference type="Proteomes" id="UP001162156"/>
    </source>
</evidence>
<dbReference type="InterPro" id="IPR040676">
    <property type="entry name" value="DUF5641"/>
</dbReference>
<protein>
    <recommendedName>
        <fullName evidence="1">DUF5641 domain-containing protein</fullName>
    </recommendedName>
</protein>
<proteinExistence type="predicted"/>
<dbReference type="Pfam" id="PF18701">
    <property type="entry name" value="DUF5641"/>
    <property type="match status" value="1"/>
</dbReference>
<sequence>MIQRTKWKLNQQQLKDGALVLIKEENTPPLCWKLGRIIKLHPGPDKISRVATVQTSTGECKRSFSRLCPLPVETFQ</sequence>